<feature type="transmembrane region" description="Helical" evidence="1">
    <location>
        <begin position="194"/>
        <end position="213"/>
    </location>
</feature>
<protein>
    <recommendedName>
        <fullName evidence="2">Putative zinc-finger domain-containing protein</fullName>
    </recommendedName>
</protein>
<dbReference type="EMBL" id="WUQX01000001">
    <property type="protein sequence ID" value="MXP74617.1"/>
    <property type="molecule type" value="Genomic_DNA"/>
</dbReference>
<feature type="transmembrane region" description="Helical" evidence="1">
    <location>
        <begin position="225"/>
        <end position="244"/>
    </location>
</feature>
<keyword evidence="1" id="KW-1133">Transmembrane helix</keyword>
<dbReference type="Proteomes" id="UP000460412">
    <property type="component" value="Unassembled WGS sequence"/>
</dbReference>
<keyword evidence="1" id="KW-0472">Membrane</keyword>
<comment type="caution">
    <text evidence="3">The sequence shown here is derived from an EMBL/GenBank/DDBJ whole genome shotgun (WGS) entry which is preliminary data.</text>
</comment>
<feature type="transmembrane region" description="Helical" evidence="1">
    <location>
        <begin position="129"/>
        <end position="150"/>
    </location>
</feature>
<reference evidence="3 4" key="1">
    <citation type="submission" date="2019-12" db="EMBL/GenBank/DDBJ databases">
        <title>Sporaefaciens musculi gen. nov., sp. nov., a novel bacterium isolated from the caecum of an obese mouse.</title>
        <authorList>
            <person name="Rasmussen T.S."/>
            <person name="Streidl T."/>
            <person name="Hitch T.C.A."/>
            <person name="Wortmann E."/>
            <person name="Deptula P."/>
            <person name="Hansen M."/>
            <person name="Nielsen D.S."/>
            <person name="Clavel T."/>
            <person name="Vogensen F.K."/>
        </authorList>
    </citation>
    <scope>NUCLEOTIDE SEQUENCE [LARGE SCALE GENOMIC DNA]</scope>
    <source>
        <strain evidence="3 4">WCA-9-b2</strain>
    </source>
</reference>
<feature type="transmembrane region" description="Helical" evidence="1">
    <location>
        <begin position="162"/>
        <end position="182"/>
    </location>
</feature>
<feature type="domain" description="Putative zinc-finger" evidence="2">
    <location>
        <begin position="7"/>
        <end position="40"/>
    </location>
</feature>
<accession>A0A7X3ME35</accession>
<name>A0A7X3ME35_9FIRM</name>
<sequence length="252" mass="28578">MERELACEIVKDLLPLYVDGMVSDVSKKSIESHLENCTECNEIYHNMAYHLEMETLPTEVSDIKRFLKKTKKMYLLYGLGGLSFIAILVCLIVDLAVNKGITWSLIAGSSCLFADALIYALSTCKKNKGCIAMAVISIGSFVLLSVIQITRYYLIGTGTVWLFRYGLPILLLWLLVLWLPVLTRTFLKWNIWDCIAWFLLLVIIGNYVTKLIIGDYVWNDVLHMQGFIGNALGEVIGIIVFGLIGRIKKWRK</sequence>
<evidence type="ECO:0000256" key="1">
    <source>
        <dbReference type="SAM" id="Phobius"/>
    </source>
</evidence>
<keyword evidence="4" id="KW-1185">Reference proteome</keyword>
<proteinExistence type="predicted"/>
<evidence type="ECO:0000313" key="3">
    <source>
        <dbReference type="EMBL" id="MXP74617.1"/>
    </source>
</evidence>
<feature type="transmembrane region" description="Helical" evidence="1">
    <location>
        <begin position="74"/>
        <end position="97"/>
    </location>
</feature>
<evidence type="ECO:0000313" key="4">
    <source>
        <dbReference type="Proteomes" id="UP000460412"/>
    </source>
</evidence>
<organism evidence="3 4">
    <name type="scientific">Sporofaciens musculi</name>
    <dbReference type="NCBI Taxonomy" id="2681861"/>
    <lineage>
        <taxon>Bacteria</taxon>
        <taxon>Bacillati</taxon>
        <taxon>Bacillota</taxon>
        <taxon>Clostridia</taxon>
        <taxon>Lachnospirales</taxon>
        <taxon>Lachnospiraceae</taxon>
        <taxon>Sporofaciens</taxon>
    </lineage>
</organism>
<dbReference type="RefSeq" id="WP_159749969.1">
    <property type="nucleotide sequence ID" value="NZ_WUQX01000001.1"/>
</dbReference>
<dbReference type="Pfam" id="PF13490">
    <property type="entry name" value="zf-HC2"/>
    <property type="match status" value="1"/>
</dbReference>
<evidence type="ECO:0000259" key="2">
    <source>
        <dbReference type="Pfam" id="PF13490"/>
    </source>
</evidence>
<dbReference type="InterPro" id="IPR027383">
    <property type="entry name" value="Znf_put"/>
</dbReference>
<gene>
    <name evidence="3" type="ORF">GN277_04250</name>
</gene>
<feature type="transmembrane region" description="Helical" evidence="1">
    <location>
        <begin position="103"/>
        <end position="122"/>
    </location>
</feature>
<dbReference type="AlphaFoldDB" id="A0A7X3ME35"/>
<keyword evidence="1" id="KW-0812">Transmembrane</keyword>